<dbReference type="SUPFAM" id="SSF53822">
    <property type="entry name" value="Periplasmic binding protein-like I"/>
    <property type="match status" value="1"/>
</dbReference>
<dbReference type="Gene3D" id="3.40.50.2300">
    <property type="match status" value="2"/>
</dbReference>
<dbReference type="eggNOG" id="COG1609">
    <property type="taxonomic scope" value="Bacteria"/>
</dbReference>
<dbReference type="PATRIC" id="fig|396014.3.peg.3049"/>
<reference evidence="6 7" key="1">
    <citation type="submission" date="2014-02" db="EMBL/GenBank/DDBJ databases">
        <title>Genome sequence of Brachybacterium phenoliresistens strain W13A50.</title>
        <authorList>
            <person name="Wang X."/>
        </authorList>
    </citation>
    <scope>NUCLEOTIDE SEQUENCE [LARGE SCALE GENOMIC DNA]</scope>
    <source>
        <strain evidence="6 7">W13A50</strain>
    </source>
</reference>
<dbReference type="InterPro" id="IPR046335">
    <property type="entry name" value="LacI/GalR-like_sensor"/>
</dbReference>
<evidence type="ECO:0000313" key="6">
    <source>
        <dbReference type="EMBL" id="EWS80133.1"/>
    </source>
</evidence>
<dbReference type="SUPFAM" id="SSF47413">
    <property type="entry name" value="lambda repressor-like DNA-binding domains"/>
    <property type="match status" value="1"/>
</dbReference>
<gene>
    <name evidence="6" type="ORF">BF93_05095</name>
</gene>
<evidence type="ECO:0000313" key="7">
    <source>
        <dbReference type="Proteomes" id="UP000023067"/>
    </source>
</evidence>
<dbReference type="GO" id="GO:0003700">
    <property type="term" value="F:DNA-binding transcription factor activity"/>
    <property type="evidence" value="ECO:0007669"/>
    <property type="project" value="TreeGrafter"/>
</dbReference>
<keyword evidence="7" id="KW-1185">Reference proteome</keyword>
<feature type="domain" description="HTH lacI-type" evidence="5">
    <location>
        <begin position="11"/>
        <end position="67"/>
    </location>
</feature>
<evidence type="ECO:0000256" key="1">
    <source>
        <dbReference type="ARBA" id="ARBA00023015"/>
    </source>
</evidence>
<dbReference type="InterPro" id="IPR028082">
    <property type="entry name" value="Peripla_BP_I"/>
</dbReference>
<dbReference type="Pfam" id="PF13377">
    <property type="entry name" value="Peripla_BP_3"/>
    <property type="match status" value="1"/>
</dbReference>
<dbReference type="PROSITE" id="PS50932">
    <property type="entry name" value="HTH_LACI_2"/>
    <property type="match status" value="1"/>
</dbReference>
<dbReference type="GO" id="GO:0000976">
    <property type="term" value="F:transcription cis-regulatory region binding"/>
    <property type="evidence" value="ECO:0007669"/>
    <property type="project" value="TreeGrafter"/>
</dbReference>
<dbReference type="RefSeq" id="WP_038373846.1">
    <property type="nucleotide sequence ID" value="NZ_KK070002.1"/>
</dbReference>
<evidence type="ECO:0000259" key="5">
    <source>
        <dbReference type="PROSITE" id="PS50932"/>
    </source>
</evidence>
<dbReference type="AlphaFoldDB" id="Z9JQ48"/>
<keyword evidence="2" id="KW-0238">DNA-binding</keyword>
<feature type="compositionally biased region" description="Pro residues" evidence="4">
    <location>
        <begin position="324"/>
        <end position="351"/>
    </location>
</feature>
<proteinExistence type="predicted"/>
<dbReference type="PANTHER" id="PTHR30146">
    <property type="entry name" value="LACI-RELATED TRANSCRIPTIONAL REPRESSOR"/>
    <property type="match status" value="1"/>
</dbReference>
<accession>Z9JQ48</accession>
<dbReference type="InterPro" id="IPR000843">
    <property type="entry name" value="HTH_LacI"/>
</dbReference>
<dbReference type="STRING" id="396014.BF93_05095"/>
<dbReference type="CDD" id="cd06267">
    <property type="entry name" value="PBP1_LacI_sugar_binding-like"/>
    <property type="match status" value="1"/>
</dbReference>
<keyword evidence="3" id="KW-0804">Transcription</keyword>
<evidence type="ECO:0000256" key="4">
    <source>
        <dbReference type="SAM" id="MobiDB-lite"/>
    </source>
</evidence>
<evidence type="ECO:0000256" key="2">
    <source>
        <dbReference type="ARBA" id="ARBA00023125"/>
    </source>
</evidence>
<dbReference type="Pfam" id="PF00356">
    <property type="entry name" value="LacI"/>
    <property type="match status" value="1"/>
</dbReference>
<evidence type="ECO:0000256" key="3">
    <source>
        <dbReference type="ARBA" id="ARBA00023163"/>
    </source>
</evidence>
<name>Z9JQ48_9MICO</name>
<keyword evidence="1" id="KW-0805">Transcription regulation</keyword>
<feature type="region of interest" description="Disordered" evidence="4">
    <location>
        <begin position="317"/>
        <end position="351"/>
    </location>
</feature>
<dbReference type="Gene3D" id="1.10.260.40">
    <property type="entry name" value="lambda repressor-like DNA-binding domains"/>
    <property type="match status" value="1"/>
</dbReference>
<dbReference type="EMBL" id="JDYK01000019">
    <property type="protein sequence ID" value="EWS80133.1"/>
    <property type="molecule type" value="Genomic_DNA"/>
</dbReference>
<sequence>MTQPDGRRRGVTLSEVARRAHVSVAVVSKVVNARPGVSPATRAHVQEVLHELSYTAQRNVAARSRLVDVVVPDLHSSWMNQLMTGMHAAARAADVALVVTIESAQAWMSAAAARGTAGVIRVLDTFDQEELAWLRAHDVAFAEVASRRTDAAGVAHIEATDELSGQQATEELIAQGHSRILYAGGRGTPADLLRRAGYERAMREAGLADRIRATSGWSLYGATEQTRSALDAHRPTAIVAWADQIALAIMHEAHRLGRVLPRDLSVVGFDDLPESEGAYPRLTTVHVPVQEMGAAAVRAVTEPGGAAAMPRRLATHLVRRESVAPPPPSPPSPSPPSPPPPPLLPPSPPRS</sequence>
<dbReference type="HOGENOM" id="CLU_037628_6_4_11"/>
<protein>
    <recommendedName>
        <fullName evidence="5">HTH lacI-type domain-containing protein</fullName>
    </recommendedName>
</protein>
<organism evidence="6 7">
    <name type="scientific">Brachybacterium phenoliresistens</name>
    <dbReference type="NCBI Taxonomy" id="396014"/>
    <lineage>
        <taxon>Bacteria</taxon>
        <taxon>Bacillati</taxon>
        <taxon>Actinomycetota</taxon>
        <taxon>Actinomycetes</taxon>
        <taxon>Micrococcales</taxon>
        <taxon>Dermabacteraceae</taxon>
        <taxon>Brachybacterium</taxon>
    </lineage>
</organism>
<dbReference type="SMART" id="SM00354">
    <property type="entry name" value="HTH_LACI"/>
    <property type="match status" value="1"/>
</dbReference>
<dbReference type="PANTHER" id="PTHR30146:SF153">
    <property type="entry name" value="LACTOSE OPERON REPRESSOR"/>
    <property type="match status" value="1"/>
</dbReference>
<dbReference type="InterPro" id="IPR010982">
    <property type="entry name" value="Lambda_DNA-bd_dom_sf"/>
</dbReference>
<dbReference type="Proteomes" id="UP000023067">
    <property type="component" value="Unassembled WGS sequence"/>
</dbReference>
<comment type="caution">
    <text evidence="6">The sequence shown here is derived from an EMBL/GenBank/DDBJ whole genome shotgun (WGS) entry which is preliminary data.</text>
</comment>